<organism evidence="2 3">
    <name type="scientific">Amycolatopsis samaneae</name>
    <dbReference type="NCBI Taxonomy" id="664691"/>
    <lineage>
        <taxon>Bacteria</taxon>
        <taxon>Bacillati</taxon>
        <taxon>Actinomycetota</taxon>
        <taxon>Actinomycetes</taxon>
        <taxon>Pseudonocardiales</taxon>
        <taxon>Pseudonocardiaceae</taxon>
        <taxon>Amycolatopsis</taxon>
    </lineage>
</organism>
<accession>A0ABW5GFT1</accession>
<feature type="compositionally biased region" description="Basic and acidic residues" evidence="1">
    <location>
        <begin position="375"/>
        <end position="399"/>
    </location>
</feature>
<evidence type="ECO:0008006" key="4">
    <source>
        <dbReference type="Google" id="ProtNLM"/>
    </source>
</evidence>
<dbReference type="RefSeq" id="WP_345408080.1">
    <property type="nucleotide sequence ID" value="NZ_BAABHG010000025.1"/>
</dbReference>
<protein>
    <recommendedName>
        <fullName evidence="4">Collagen adhesion protein</fullName>
    </recommendedName>
</protein>
<proteinExistence type="predicted"/>
<feature type="compositionally biased region" description="Gly residues" evidence="1">
    <location>
        <begin position="418"/>
        <end position="427"/>
    </location>
</feature>
<evidence type="ECO:0000313" key="2">
    <source>
        <dbReference type="EMBL" id="MFD2459267.1"/>
    </source>
</evidence>
<dbReference type="EMBL" id="JBHUKU010000005">
    <property type="protein sequence ID" value="MFD2459267.1"/>
    <property type="molecule type" value="Genomic_DNA"/>
</dbReference>
<evidence type="ECO:0000313" key="3">
    <source>
        <dbReference type="Proteomes" id="UP001597419"/>
    </source>
</evidence>
<feature type="compositionally biased region" description="Basic and acidic residues" evidence="1">
    <location>
        <begin position="498"/>
        <end position="542"/>
    </location>
</feature>
<dbReference type="Proteomes" id="UP001597419">
    <property type="component" value="Unassembled WGS sequence"/>
</dbReference>
<feature type="compositionally biased region" description="Low complexity" evidence="1">
    <location>
        <begin position="440"/>
        <end position="458"/>
    </location>
</feature>
<sequence length="732" mass="76290">MTDPVSIELSGYANWKWEEALSVFADDGYYEKTPSRTTVTGVSWIKWDVWTDAVGRGNGRASGHGWNWYYEDIWARYWAVADANEEALKEPMTKFYQPMKRIMNAIANALGGGEFSVDGESNKAVQPWTFDRASTALSGAETFLTGHRKTLGDWKKNVGHKGDDFQGSGAAAFGSVLDGLIFRCDDVLGQLKTGSVSPSAALTDDPATGGTMEGKAGLTQAMRDLLAAYRSWMFSEGEVTYDTGLFGRISAPASRLAWPAGALQATWYSTAFCDDLKNCKPGYLSNAGQHFPKSGLLGADARSGQFWDGLQRIAQNLWLDHLKATLDTVSGTAISTLAKNYVATAKYLHNITPHQKLDFHPGGNGPKPPPGPGDGGDHNGKDGNGKDGNGKDGTGKDGPKPPPFSHDGTSKNDSNKKGPGGPGGPDGPKGPKAPDKLPDKNGSSNPGGPNPNGADPNALLKVPTGSTVGNDGVVRDANGKPVLDRLGRQIIVPPGSRVNHDGEIVGKDGKKLAEKDRVSRSGQDKRDTGDESELDRYLKSLRGESGGLAPPPLLLPNTNSSLPGLSYGGATVPSLDGLPALHSGQTDGKPSFATTGGGPQFPTAGGGPETPVPPKTVSGDSGPSLIKNEPGNGIPGNGNGGVPFYPPSAGAGAAGAGDKKGERDRTTWLAEDEETWGTDPKLAPAVLGARRRRARPAQRGGSGVRDHGQGGSDGRFAGGTTAPGYGHAEGTA</sequence>
<feature type="compositionally biased region" description="Basic and acidic residues" evidence="1">
    <location>
        <begin position="473"/>
        <end position="487"/>
    </location>
</feature>
<feature type="compositionally biased region" description="Basic and acidic residues" evidence="1">
    <location>
        <begin position="657"/>
        <end position="666"/>
    </location>
</feature>
<evidence type="ECO:0000256" key="1">
    <source>
        <dbReference type="SAM" id="MobiDB-lite"/>
    </source>
</evidence>
<reference evidence="3" key="1">
    <citation type="journal article" date="2019" name="Int. J. Syst. Evol. Microbiol.">
        <title>The Global Catalogue of Microorganisms (GCM) 10K type strain sequencing project: providing services to taxonomists for standard genome sequencing and annotation.</title>
        <authorList>
            <consortium name="The Broad Institute Genomics Platform"/>
            <consortium name="The Broad Institute Genome Sequencing Center for Infectious Disease"/>
            <person name="Wu L."/>
            <person name="Ma J."/>
        </authorList>
    </citation>
    <scope>NUCLEOTIDE SEQUENCE [LARGE SCALE GENOMIC DNA]</scope>
    <source>
        <strain evidence="3">CGMCC 4.7643</strain>
    </source>
</reference>
<comment type="caution">
    <text evidence="2">The sequence shown here is derived from an EMBL/GenBank/DDBJ whole genome shotgun (WGS) entry which is preliminary data.</text>
</comment>
<name>A0ABW5GFT1_9PSEU</name>
<gene>
    <name evidence="2" type="ORF">ACFSYJ_11695</name>
</gene>
<feature type="compositionally biased region" description="Low complexity" evidence="1">
    <location>
        <begin position="555"/>
        <end position="565"/>
    </location>
</feature>
<keyword evidence="3" id="KW-1185">Reference proteome</keyword>
<feature type="region of interest" description="Disordered" evidence="1">
    <location>
        <begin position="354"/>
        <end position="732"/>
    </location>
</feature>
<feature type="compositionally biased region" description="Gly residues" evidence="1">
    <location>
        <begin position="595"/>
        <end position="608"/>
    </location>
</feature>